<comment type="caution">
    <text evidence="1">The sequence shown here is derived from an EMBL/GenBank/DDBJ whole genome shotgun (WGS) entry which is preliminary data.</text>
</comment>
<dbReference type="EMBL" id="LGIA01000140">
    <property type="protein sequence ID" value="KOH45420.1"/>
    <property type="molecule type" value="Genomic_DNA"/>
</dbReference>
<proteinExistence type="predicted"/>
<dbReference type="AlphaFoldDB" id="A0A0L8VAB5"/>
<protein>
    <submittedName>
        <fullName evidence="1">Uncharacterized protein</fullName>
    </submittedName>
</protein>
<gene>
    <name evidence="1" type="ORF">NC99_17640</name>
</gene>
<evidence type="ECO:0000313" key="2">
    <source>
        <dbReference type="Proteomes" id="UP000036958"/>
    </source>
</evidence>
<evidence type="ECO:0000313" key="1">
    <source>
        <dbReference type="EMBL" id="KOH45420.1"/>
    </source>
</evidence>
<sequence>MISFFFWTRFTAKRKPGINQSGLLLTIIFEKKLYLLNGSIANFIP</sequence>
<reference evidence="2" key="1">
    <citation type="submission" date="2015-07" db="EMBL/GenBank/DDBJ databases">
        <title>Genome sequencing of Sunxiuqinia dokdonensis strain SK.</title>
        <authorList>
            <person name="Ahn S."/>
            <person name="Kim B.-C."/>
        </authorList>
    </citation>
    <scope>NUCLEOTIDE SEQUENCE [LARGE SCALE GENOMIC DNA]</scope>
    <source>
        <strain evidence="2">SK</strain>
    </source>
</reference>
<organism evidence="1 2">
    <name type="scientific">Sunxiuqinia dokdonensis</name>
    <dbReference type="NCBI Taxonomy" id="1409788"/>
    <lineage>
        <taxon>Bacteria</taxon>
        <taxon>Pseudomonadati</taxon>
        <taxon>Bacteroidota</taxon>
        <taxon>Bacteroidia</taxon>
        <taxon>Marinilabiliales</taxon>
        <taxon>Prolixibacteraceae</taxon>
        <taxon>Sunxiuqinia</taxon>
    </lineage>
</organism>
<dbReference type="Proteomes" id="UP000036958">
    <property type="component" value="Unassembled WGS sequence"/>
</dbReference>
<keyword evidence="2" id="KW-1185">Reference proteome</keyword>
<accession>A0A0L8VAB5</accession>
<name>A0A0L8VAB5_9BACT</name>